<sequence length="86" mass="10130">MSDTFSRGLIAFSFFVLISLSCFPVLFDWSNRIQPWVFNIPFSMFWQLMLISGMCLLLLIWCIADAWSGDLDVEIERMPKENNEER</sequence>
<feature type="transmembrane region" description="Helical" evidence="1">
    <location>
        <begin position="9"/>
        <end position="27"/>
    </location>
</feature>
<name>A0A0U2IMF0_9BACL</name>
<protein>
    <recommendedName>
        <fullName evidence="4">DUF3311 domain-containing protein</fullName>
    </recommendedName>
</protein>
<dbReference type="PROSITE" id="PS51257">
    <property type="entry name" value="PROKAR_LIPOPROTEIN"/>
    <property type="match status" value="1"/>
</dbReference>
<dbReference type="Proteomes" id="UP000061660">
    <property type="component" value="Chromosome"/>
</dbReference>
<dbReference type="STRING" id="162209.IJ22_21970"/>
<reference evidence="2 3" key="2">
    <citation type="journal article" date="2016" name="Genome Announc.">
        <title>Complete Genome Sequences of Two Interactive Moderate Thermophiles, Paenibacillus napthalenovorans 32O-Y and Paenibacillus sp. 32O-W.</title>
        <authorList>
            <person name="Butler R.R.III."/>
            <person name="Wang J."/>
            <person name="Stark B.C."/>
            <person name="Pombert J.F."/>
        </authorList>
    </citation>
    <scope>NUCLEOTIDE SEQUENCE [LARGE SCALE GENOMIC DNA]</scope>
    <source>
        <strain evidence="2 3">32O-Y</strain>
    </source>
</reference>
<proteinExistence type="predicted"/>
<dbReference type="AlphaFoldDB" id="A0A0U2IMF0"/>
<feature type="transmembrane region" description="Helical" evidence="1">
    <location>
        <begin position="47"/>
        <end position="68"/>
    </location>
</feature>
<dbReference type="KEGG" id="pnp:IJ22_21970"/>
<dbReference type="RefSeq" id="WP_062408792.1">
    <property type="nucleotide sequence ID" value="NZ_CP013652.1"/>
</dbReference>
<dbReference type="PATRIC" id="fig|162209.4.peg.2339"/>
<evidence type="ECO:0000256" key="1">
    <source>
        <dbReference type="SAM" id="Phobius"/>
    </source>
</evidence>
<reference evidence="3" key="1">
    <citation type="submission" date="2015-12" db="EMBL/GenBank/DDBJ databases">
        <title>Complete genome sequences of two moderately thermophilic Paenibacillus species.</title>
        <authorList>
            <person name="Butler R.III."/>
            <person name="Wang J."/>
            <person name="Stark B.C."/>
            <person name="Pombert J.-F."/>
        </authorList>
    </citation>
    <scope>NUCLEOTIDE SEQUENCE [LARGE SCALE GENOMIC DNA]</scope>
    <source>
        <strain evidence="3">32O-Y</strain>
    </source>
</reference>
<keyword evidence="3" id="KW-1185">Reference proteome</keyword>
<dbReference type="OrthoDB" id="3628949at2"/>
<evidence type="ECO:0008006" key="4">
    <source>
        <dbReference type="Google" id="ProtNLM"/>
    </source>
</evidence>
<accession>A0A0U2IMF0</accession>
<gene>
    <name evidence="2" type="ORF">IJ22_21970</name>
</gene>
<organism evidence="2 3">
    <name type="scientific">Paenibacillus naphthalenovorans</name>
    <dbReference type="NCBI Taxonomy" id="162209"/>
    <lineage>
        <taxon>Bacteria</taxon>
        <taxon>Bacillati</taxon>
        <taxon>Bacillota</taxon>
        <taxon>Bacilli</taxon>
        <taxon>Bacillales</taxon>
        <taxon>Paenibacillaceae</taxon>
        <taxon>Paenibacillus</taxon>
    </lineage>
</organism>
<keyword evidence="1" id="KW-1133">Transmembrane helix</keyword>
<dbReference type="EMBL" id="CP013652">
    <property type="protein sequence ID" value="ALS22571.1"/>
    <property type="molecule type" value="Genomic_DNA"/>
</dbReference>
<evidence type="ECO:0000313" key="3">
    <source>
        <dbReference type="Proteomes" id="UP000061660"/>
    </source>
</evidence>
<keyword evidence="1" id="KW-0472">Membrane</keyword>
<evidence type="ECO:0000313" key="2">
    <source>
        <dbReference type="EMBL" id="ALS22571.1"/>
    </source>
</evidence>
<keyword evidence="1" id="KW-0812">Transmembrane</keyword>